<evidence type="ECO:0000256" key="6">
    <source>
        <dbReference type="ARBA" id="ARBA00022692"/>
    </source>
</evidence>
<comment type="similarity">
    <text evidence="2 9">Belongs to the membrane fusion protein (MFP) (TC 8.A.1) family.</text>
</comment>
<feature type="domain" description="AprE-like beta-barrel" evidence="12">
    <location>
        <begin position="332"/>
        <end position="422"/>
    </location>
</feature>
<feature type="coiled-coil region" evidence="10">
    <location>
        <begin position="270"/>
        <end position="297"/>
    </location>
</feature>
<feature type="transmembrane region" description="Helical" evidence="9">
    <location>
        <begin position="24"/>
        <end position="44"/>
    </location>
</feature>
<dbReference type="InterPro" id="IPR058781">
    <property type="entry name" value="HH_AprE-like"/>
</dbReference>
<dbReference type="InterPro" id="IPR010129">
    <property type="entry name" value="T1SS_HlyD"/>
</dbReference>
<proteinExistence type="inferred from homology"/>
<evidence type="ECO:0000259" key="12">
    <source>
        <dbReference type="Pfam" id="PF26002"/>
    </source>
</evidence>
<reference evidence="13 14" key="1">
    <citation type="submission" date="2024-01" db="EMBL/GenBank/DDBJ databases">
        <title>Multi-omics insights into the function and evolution of sodium benzoate biodegradation pathways in Benzoatithermus flavus gen. nov., sp. nov. from hot spring.</title>
        <authorList>
            <person name="Hu C.-J."/>
            <person name="Li W.-J."/>
        </authorList>
    </citation>
    <scope>NUCLEOTIDE SEQUENCE [LARGE SCALE GENOMIC DNA]</scope>
    <source>
        <strain evidence="13 14">SYSU G07066</strain>
    </source>
</reference>
<evidence type="ECO:0000259" key="11">
    <source>
        <dbReference type="Pfam" id="PF25994"/>
    </source>
</evidence>
<evidence type="ECO:0000313" key="14">
    <source>
        <dbReference type="Proteomes" id="UP001375743"/>
    </source>
</evidence>
<evidence type="ECO:0000256" key="8">
    <source>
        <dbReference type="ARBA" id="ARBA00023136"/>
    </source>
</evidence>
<organism evidence="13 14">
    <name type="scientific">Benzoatithermus flavus</name>
    <dbReference type="NCBI Taxonomy" id="3108223"/>
    <lineage>
        <taxon>Bacteria</taxon>
        <taxon>Pseudomonadati</taxon>
        <taxon>Pseudomonadota</taxon>
        <taxon>Alphaproteobacteria</taxon>
        <taxon>Geminicoccales</taxon>
        <taxon>Geminicoccaceae</taxon>
        <taxon>Benzoatithermus</taxon>
    </lineage>
</organism>
<dbReference type="InterPro" id="IPR006144">
    <property type="entry name" value="Secretion_HlyD_CS"/>
</dbReference>
<feature type="coiled-coil region" evidence="10">
    <location>
        <begin position="154"/>
        <end position="188"/>
    </location>
</feature>
<comment type="subcellular location">
    <subcellularLocation>
        <location evidence="1 9">Cell inner membrane</location>
        <topology evidence="1 9">Single-pass membrane protein</topology>
    </subcellularLocation>
</comment>
<dbReference type="EMBL" id="JBBLZC010000009">
    <property type="protein sequence ID" value="MEK0083585.1"/>
    <property type="molecule type" value="Genomic_DNA"/>
</dbReference>
<evidence type="ECO:0000256" key="7">
    <source>
        <dbReference type="ARBA" id="ARBA00022989"/>
    </source>
</evidence>
<dbReference type="InterPro" id="IPR058982">
    <property type="entry name" value="Beta-barrel_AprE"/>
</dbReference>
<gene>
    <name evidence="13" type="ORF">U1T56_10515</name>
</gene>
<dbReference type="SUPFAM" id="SSF111369">
    <property type="entry name" value="HlyD-like secretion proteins"/>
    <property type="match status" value="2"/>
</dbReference>
<dbReference type="PRINTS" id="PR01490">
    <property type="entry name" value="RTXTOXIND"/>
</dbReference>
<dbReference type="PANTHER" id="PTHR30386">
    <property type="entry name" value="MEMBRANE FUSION SUBUNIT OF EMRAB-TOLC MULTIDRUG EFFLUX PUMP"/>
    <property type="match status" value="1"/>
</dbReference>
<comment type="caution">
    <text evidence="13">The sequence shown here is derived from an EMBL/GenBank/DDBJ whole genome shotgun (WGS) entry which is preliminary data.</text>
</comment>
<keyword evidence="14" id="KW-1185">Reference proteome</keyword>
<dbReference type="Gene3D" id="2.40.50.100">
    <property type="match status" value="1"/>
</dbReference>
<evidence type="ECO:0000256" key="10">
    <source>
        <dbReference type="SAM" id="Coils"/>
    </source>
</evidence>
<keyword evidence="8 9" id="KW-0472">Membrane</keyword>
<evidence type="ECO:0000256" key="3">
    <source>
        <dbReference type="ARBA" id="ARBA00022448"/>
    </source>
</evidence>
<feature type="domain" description="AprE-like long alpha-helical hairpin" evidence="11">
    <location>
        <begin position="100"/>
        <end position="290"/>
    </location>
</feature>
<dbReference type="Pfam" id="PF25994">
    <property type="entry name" value="HH_AprE"/>
    <property type="match status" value="1"/>
</dbReference>
<accession>A0ABU8XQU9</accession>
<evidence type="ECO:0000313" key="13">
    <source>
        <dbReference type="EMBL" id="MEK0083585.1"/>
    </source>
</evidence>
<evidence type="ECO:0000256" key="4">
    <source>
        <dbReference type="ARBA" id="ARBA00022475"/>
    </source>
</evidence>
<dbReference type="PROSITE" id="PS00543">
    <property type="entry name" value="HLYD_FAMILY"/>
    <property type="match status" value="1"/>
</dbReference>
<keyword evidence="7 9" id="KW-1133">Transmembrane helix</keyword>
<dbReference type="NCBIfam" id="TIGR01843">
    <property type="entry name" value="type_I_hlyD"/>
    <property type="match status" value="1"/>
</dbReference>
<dbReference type="PANTHER" id="PTHR30386:SF17">
    <property type="entry name" value="ALKALINE PROTEASE SECRETION PROTEIN APRE"/>
    <property type="match status" value="1"/>
</dbReference>
<protein>
    <recommendedName>
        <fullName evidence="9">Membrane fusion protein (MFP) family protein</fullName>
    </recommendedName>
</protein>
<dbReference type="Pfam" id="PF26002">
    <property type="entry name" value="Beta-barrel_AprE"/>
    <property type="match status" value="1"/>
</dbReference>
<keyword evidence="10" id="KW-0175">Coiled coil</keyword>
<dbReference type="Gene3D" id="2.40.30.170">
    <property type="match status" value="1"/>
</dbReference>
<evidence type="ECO:0000256" key="1">
    <source>
        <dbReference type="ARBA" id="ARBA00004377"/>
    </source>
</evidence>
<keyword evidence="6 9" id="KW-0812">Transmembrane</keyword>
<evidence type="ECO:0000256" key="2">
    <source>
        <dbReference type="ARBA" id="ARBA00009477"/>
    </source>
</evidence>
<evidence type="ECO:0000256" key="5">
    <source>
        <dbReference type="ARBA" id="ARBA00022519"/>
    </source>
</evidence>
<keyword evidence="4 9" id="KW-1003">Cell membrane</keyword>
<sequence>MTTLAAAPSSPGIAERAATLNGPLLAAAAIILVFFGGFGGWAAFAPLSGAAVAPAVVAPEGYRKTVQHLEGGIVREIRVRDGSSVEAGDVLVVLDDTQIRATYAAAQAKLAAAQARAARLFAERSETAEPEFPAELLELGRKDAETQRLIEAERETLHARRQALADQVAVLERRIAQAQTDLVAYEGNLTSTDRQISLIDEEIETVKDLLAKGLDRKPRLLALQRARADLEAQRTTALSSSARTRELINATRAELASTRSKHAEEVATGLVEAQGSANQLQAQVRAVRDQLERVVIRAPVAGTVVNLQLHTAGGVIRAGEPILEIVPRDEPLVIEARVSPSDIDVVHPGLTADVHLLAYRSRHLPRIQGEVRKVSADRLIDQKTGQPYYSAQIVVDTAVLHRKAPEVELTAGMPAEALIITGKRTLFEYLMEPVRLSFRRALRET</sequence>
<dbReference type="InterPro" id="IPR050739">
    <property type="entry name" value="MFP"/>
</dbReference>
<keyword evidence="5 9" id="KW-0997">Cell inner membrane</keyword>
<dbReference type="RefSeq" id="WP_418159436.1">
    <property type="nucleotide sequence ID" value="NZ_JBBLZC010000009.1"/>
</dbReference>
<evidence type="ECO:0000256" key="9">
    <source>
        <dbReference type="RuleBase" id="RU365093"/>
    </source>
</evidence>
<dbReference type="Proteomes" id="UP001375743">
    <property type="component" value="Unassembled WGS sequence"/>
</dbReference>
<keyword evidence="3 9" id="KW-0813">Transport</keyword>
<name>A0ABU8XQU9_9PROT</name>